<dbReference type="Gene3D" id="3.90.180.10">
    <property type="entry name" value="Medium-chain alcohol dehydrogenases, catalytic domain"/>
    <property type="match status" value="1"/>
</dbReference>
<dbReference type="PANTHER" id="PTHR43981">
    <property type="entry name" value="ENOYL-[ACYL-CARRIER-PROTEIN] REDUCTASE, MITOCHONDRIAL"/>
    <property type="match status" value="1"/>
</dbReference>
<dbReference type="SUPFAM" id="SSF51735">
    <property type="entry name" value="NAD(P)-binding Rossmann-fold domains"/>
    <property type="match status" value="1"/>
</dbReference>
<reference evidence="15" key="3">
    <citation type="submission" date="2025-09" db="UniProtKB">
        <authorList>
            <consortium name="Ensembl"/>
        </authorList>
    </citation>
    <scope>IDENTIFICATION</scope>
</reference>
<dbReference type="EC" id="1.3.1.104" evidence="11"/>
<dbReference type="InterPro" id="IPR013154">
    <property type="entry name" value="ADH-like_N"/>
</dbReference>
<keyword evidence="8" id="KW-0443">Lipid metabolism</keyword>
<dbReference type="OMA" id="QGFWMTQ"/>
<organism evidence="15 16">
    <name type="scientific">Pygocentrus nattereri</name>
    <name type="common">Red-bellied piranha</name>
    <dbReference type="NCBI Taxonomy" id="42514"/>
    <lineage>
        <taxon>Eukaryota</taxon>
        <taxon>Metazoa</taxon>
        <taxon>Chordata</taxon>
        <taxon>Craniata</taxon>
        <taxon>Vertebrata</taxon>
        <taxon>Euteleostomi</taxon>
        <taxon>Actinopterygii</taxon>
        <taxon>Neopterygii</taxon>
        <taxon>Teleostei</taxon>
        <taxon>Ostariophysi</taxon>
        <taxon>Characiformes</taxon>
        <taxon>Characoidei</taxon>
        <taxon>Pygocentrus</taxon>
    </lineage>
</organism>
<dbReference type="Pfam" id="PF08240">
    <property type="entry name" value="ADH_N"/>
    <property type="match status" value="1"/>
</dbReference>
<comment type="similarity">
    <text evidence="2">Belongs to the zinc-containing alcohol dehydrogenase family. Quinone oxidoreductase subfamily.</text>
</comment>
<dbReference type="PANTHER" id="PTHR43981:SF4">
    <property type="entry name" value="ENOYL-[ACYL-CARRIER-PROTEIN] REDUCTASE, MITOCHONDRIAL-LIKE"/>
    <property type="match status" value="1"/>
</dbReference>
<evidence type="ECO:0000256" key="9">
    <source>
        <dbReference type="ARBA" id="ARBA00023128"/>
    </source>
</evidence>
<dbReference type="Pfam" id="PF00107">
    <property type="entry name" value="ADH_zinc_N"/>
    <property type="match status" value="1"/>
</dbReference>
<keyword evidence="9" id="KW-0496">Mitochondrion</keyword>
<comment type="subcellular location">
    <subcellularLocation>
        <location evidence="1">Mitochondrion</location>
    </subcellularLocation>
</comment>
<evidence type="ECO:0000256" key="10">
    <source>
        <dbReference type="ARBA" id="ARBA00023160"/>
    </source>
</evidence>
<keyword evidence="10" id="KW-0275">Fatty acid biosynthesis</keyword>
<evidence type="ECO:0000313" key="15">
    <source>
        <dbReference type="Ensembl" id="ENSPNAP00000019373.2"/>
    </source>
</evidence>
<evidence type="ECO:0000256" key="2">
    <source>
        <dbReference type="ARBA" id="ARBA00010371"/>
    </source>
</evidence>
<keyword evidence="7" id="KW-0560">Oxidoreductase</keyword>
<dbReference type="GeneTree" id="ENSGT00940000156592"/>
<dbReference type="Proteomes" id="UP001501920">
    <property type="component" value="Chromosome 4"/>
</dbReference>
<evidence type="ECO:0000256" key="8">
    <source>
        <dbReference type="ARBA" id="ARBA00023098"/>
    </source>
</evidence>
<keyword evidence="16" id="KW-1185">Reference proteome</keyword>
<dbReference type="GO" id="GO:0141148">
    <property type="term" value="F:enoyl-[acyl-carrier-protein] reductase (NADPH) activity"/>
    <property type="evidence" value="ECO:0007669"/>
    <property type="project" value="UniProtKB-EC"/>
</dbReference>
<keyword evidence="6" id="KW-0809">Transit peptide</keyword>
<dbReference type="GO" id="GO:0006633">
    <property type="term" value="P:fatty acid biosynthetic process"/>
    <property type="evidence" value="ECO:0007669"/>
    <property type="project" value="UniProtKB-KW"/>
</dbReference>
<dbReference type="GO" id="GO:0005739">
    <property type="term" value="C:mitochondrion"/>
    <property type="evidence" value="ECO:0007669"/>
    <property type="project" value="UniProtKB-SubCell"/>
</dbReference>
<dbReference type="AlphaFoldDB" id="A0A3B4D7G1"/>
<evidence type="ECO:0000259" key="14">
    <source>
        <dbReference type="SMART" id="SM00829"/>
    </source>
</evidence>
<dbReference type="InterPro" id="IPR020843">
    <property type="entry name" value="ER"/>
</dbReference>
<dbReference type="Ensembl" id="ENSPNAT00000039442.2">
    <property type="protein sequence ID" value="ENSPNAP00000019373.2"/>
    <property type="gene ID" value="ENSPNAG00000031897.1"/>
</dbReference>
<dbReference type="Gene3D" id="3.40.50.720">
    <property type="entry name" value="NAD(P)-binding Rossmann-like Domain"/>
    <property type="match status" value="1"/>
</dbReference>
<feature type="domain" description="Enoyl reductase (ER)" evidence="14">
    <location>
        <begin position="47"/>
        <end position="367"/>
    </location>
</feature>
<sequence length="368" mass="39991">MMRRLAVGRLTQAGLSLLGQNVSGQWGCGGRRMVHHCSALVYREHTANIAAVRLEQLPLPALSRRSVRVRMLAAPVNPADLNMVQGMYPILCPLPAVGGNEGVGEVLEVGDDVHTVRPGDWVVPVDTGFGTWRTEAVCEEDDLITVPKDISVLGAATIAVNPCTAFRMLHDFQALRPGCTVIQNGANSAVGQAVIQIAAAMGIRTINIIRDRPNRAAVVKELQTLGADYVLTEEEVMSSGLQHVFQEAPKPKLGLNCVGGVSGGLVLSSLDYAGTLVTYGGMAKKPLHIPAKFLIFKNITLQGFWMTQWKRNHRQDKSRLRSMLDAVCGLVRSGHLTPPNCVRTPFPQYSHALHATLQPLQRKHVLLM</sequence>
<reference evidence="15 16" key="1">
    <citation type="submission" date="2020-10" db="EMBL/GenBank/DDBJ databases">
        <title>Pygocentrus nattereri (red-bellied piranha) genome, fPygNat1, primary haplotype.</title>
        <authorList>
            <person name="Myers G."/>
            <person name="Meyer A."/>
            <person name="Karagic N."/>
            <person name="Pippel M."/>
            <person name="Winkler S."/>
            <person name="Tracey A."/>
            <person name="Wood J."/>
            <person name="Formenti G."/>
            <person name="Howe K."/>
            <person name="Fedrigo O."/>
            <person name="Jarvis E.D."/>
        </authorList>
    </citation>
    <scope>NUCLEOTIDE SEQUENCE [LARGE SCALE GENOMIC DNA]</scope>
</reference>
<accession>A0A3B4D7G1</accession>
<dbReference type="FunFam" id="3.40.50.720:FF:000112">
    <property type="entry name" value="Enoyl-[acyl-carrier-protein] reductase 1, mitochondrial"/>
    <property type="match status" value="1"/>
</dbReference>
<dbReference type="CDD" id="cd08290">
    <property type="entry name" value="ETR"/>
    <property type="match status" value="1"/>
</dbReference>
<reference evidence="15" key="2">
    <citation type="submission" date="2025-08" db="UniProtKB">
        <authorList>
            <consortium name="Ensembl"/>
        </authorList>
    </citation>
    <scope>IDENTIFICATION</scope>
</reference>
<evidence type="ECO:0000256" key="4">
    <source>
        <dbReference type="ARBA" id="ARBA00022832"/>
    </source>
</evidence>
<dbReference type="STRING" id="42514.ENSPNAP00000019373"/>
<dbReference type="SMART" id="SM00829">
    <property type="entry name" value="PKS_ER"/>
    <property type="match status" value="1"/>
</dbReference>
<evidence type="ECO:0000256" key="1">
    <source>
        <dbReference type="ARBA" id="ARBA00004173"/>
    </source>
</evidence>
<dbReference type="InterPro" id="IPR013149">
    <property type="entry name" value="ADH-like_C"/>
</dbReference>
<evidence type="ECO:0000256" key="5">
    <source>
        <dbReference type="ARBA" id="ARBA00022857"/>
    </source>
</evidence>
<dbReference type="FunFam" id="3.90.180.10:FF:000010">
    <property type="entry name" value="Enoyl-[acyl-carrier-protein] reductase, mitochondrial"/>
    <property type="match status" value="1"/>
</dbReference>
<dbReference type="SUPFAM" id="SSF50129">
    <property type="entry name" value="GroES-like"/>
    <property type="match status" value="1"/>
</dbReference>
<dbReference type="RefSeq" id="XP_037394030.1">
    <property type="nucleotide sequence ID" value="XM_037538133.1"/>
</dbReference>
<name>A0A3B4D7G1_PYGNA</name>
<keyword evidence="5" id="KW-0521">NADP</keyword>
<dbReference type="InterPro" id="IPR011032">
    <property type="entry name" value="GroES-like_sf"/>
</dbReference>
<evidence type="ECO:0000256" key="11">
    <source>
        <dbReference type="ARBA" id="ARBA00038963"/>
    </source>
</evidence>
<evidence type="ECO:0000256" key="6">
    <source>
        <dbReference type="ARBA" id="ARBA00022946"/>
    </source>
</evidence>
<keyword evidence="4" id="KW-0276">Fatty acid metabolism</keyword>
<dbReference type="GeneID" id="108414458"/>
<evidence type="ECO:0000256" key="3">
    <source>
        <dbReference type="ARBA" id="ARBA00022516"/>
    </source>
</evidence>
<dbReference type="InterPro" id="IPR051034">
    <property type="entry name" value="Mito_Enoyl-ACP_Reductase"/>
</dbReference>
<evidence type="ECO:0000256" key="12">
    <source>
        <dbReference type="ARBA" id="ARBA00041058"/>
    </source>
</evidence>
<evidence type="ECO:0000256" key="7">
    <source>
        <dbReference type="ARBA" id="ARBA00023002"/>
    </source>
</evidence>
<keyword evidence="3" id="KW-0444">Lipid biosynthesis</keyword>
<dbReference type="InterPro" id="IPR036291">
    <property type="entry name" value="NAD(P)-bd_dom_sf"/>
</dbReference>
<evidence type="ECO:0000256" key="13">
    <source>
        <dbReference type="ARBA" id="ARBA00042123"/>
    </source>
</evidence>
<protein>
    <recommendedName>
        <fullName evidence="12">Enoyl-[acyl-carrier-protein] reductase, mitochondrial</fullName>
        <ecNumber evidence="11">1.3.1.104</ecNumber>
    </recommendedName>
    <alternativeName>
        <fullName evidence="13">2-enoyl thioester reductase</fullName>
    </alternativeName>
</protein>
<proteinExistence type="inferred from homology"/>
<evidence type="ECO:0000313" key="16">
    <source>
        <dbReference type="Proteomes" id="UP001501920"/>
    </source>
</evidence>